<dbReference type="InterPro" id="IPR003677">
    <property type="entry name" value="ANIS5_cation-bd"/>
</dbReference>
<dbReference type="Pfam" id="PF02520">
    <property type="entry name" value="ANIS5_cation-bd"/>
    <property type="match status" value="1"/>
</dbReference>
<reference evidence="4" key="1">
    <citation type="submission" date="2017-02" db="UniProtKB">
        <authorList>
            <consortium name="WormBaseParasite"/>
        </authorList>
    </citation>
    <scope>IDENTIFICATION</scope>
</reference>
<evidence type="ECO:0000313" key="4">
    <source>
        <dbReference type="WBParaSite" id="PTRK_0001392800.1"/>
    </source>
</evidence>
<feature type="domain" description="SXP/RAL-2 family protein Ani s 5-like cation-binding" evidence="2">
    <location>
        <begin position="39"/>
        <end position="141"/>
    </location>
</feature>
<name>A0A0N4ZYR1_PARTI</name>
<dbReference type="WBParaSite" id="PTRK_0001392800.1">
    <property type="protein sequence ID" value="PTRK_0001392800.1"/>
    <property type="gene ID" value="PTRK_0001392800"/>
</dbReference>
<dbReference type="Proteomes" id="UP000038045">
    <property type="component" value="Unplaced"/>
</dbReference>
<sequence length="205" mass="23547">MMKYLIVFVIAILSVKCSAGLYDKRYNPLHMSLTPTQLQQIEFIEDDDTISQTEIQQKVSDYLNTQNSSLVPLYNEYIANQTALLTEVKQVRTELINNSSMSDAAKNAQKQIDEISSNESLSKDTKEAQIKQIERNLSQSVLNELEQFEEGHLNSYESGYVIGKVNNGLRNYSNNRKKIFDFDFNDVYELAKRSADISSRSRRHT</sequence>
<evidence type="ECO:0000259" key="2">
    <source>
        <dbReference type="Pfam" id="PF02520"/>
    </source>
</evidence>
<organism evidence="3 4">
    <name type="scientific">Parastrongyloides trichosuri</name>
    <name type="common">Possum-specific nematode worm</name>
    <dbReference type="NCBI Taxonomy" id="131310"/>
    <lineage>
        <taxon>Eukaryota</taxon>
        <taxon>Metazoa</taxon>
        <taxon>Ecdysozoa</taxon>
        <taxon>Nematoda</taxon>
        <taxon>Chromadorea</taxon>
        <taxon>Rhabditida</taxon>
        <taxon>Tylenchina</taxon>
        <taxon>Panagrolaimomorpha</taxon>
        <taxon>Strongyloidoidea</taxon>
        <taxon>Strongyloididae</taxon>
        <taxon>Parastrongyloides</taxon>
    </lineage>
</organism>
<keyword evidence="1" id="KW-0732">Signal</keyword>
<accession>A0A0N4ZYR1</accession>
<dbReference type="AlphaFoldDB" id="A0A0N4ZYR1"/>
<evidence type="ECO:0000256" key="1">
    <source>
        <dbReference type="SAM" id="SignalP"/>
    </source>
</evidence>
<feature type="signal peptide" evidence="1">
    <location>
        <begin position="1"/>
        <end position="19"/>
    </location>
</feature>
<evidence type="ECO:0000313" key="3">
    <source>
        <dbReference type="Proteomes" id="UP000038045"/>
    </source>
</evidence>
<feature type="chain" id="PRO_5005892639" evidence="1">
    <location>
        <begin position="20"/>
        <end position="205"/>
    </location>
</feature>
<keyword evidence="3" id="KW-1185">Reference proteome</keyword>
<proteinExistence type="predicted"/>
<protein>
    <submittedName>
        <fullName evidence="4">DUF148 domain-containing protein</fullName>
    </submittedName>
</protein>